<dbReference type="EMBL" id="DVML01000007">
    <property type="protein sequence ID" value="HIU22055.1"/>
    <property type="molecule type" value="Genomic_DNA"/>
</dbReference>
<proteinExistence type="predicted"/>
<feature type="domain" description="YokE-like PH" evidence="1">
    <location>
        <begin position="35"/>
        <end position="128"/>
    </location>
</feature>
<gene>
    <name evidence="2" type="ORF">IAD49_00520</name>
</gene>
<comment type="caution">
    <text evidence="2">The sequence shown here is derived from an EMBL/GenBank/DDBJ whole genome shotgun (WGS) entry which is preliminary data.</text>
</comment>
<evidence type="ECO:0000313" key="2">
    <source>
        <dbReference type="EMBL" id="HIU22055.1"/>
    </source>
</evidence>
<dbReference type="Proteomes" id="UP000824087">
    <property type="component" value="Unassembled WGS sequence"/>
</dbReference>
<dbReference type="InterPro" id="IPR039519">
    <property type="entry name" value="YokE-like_PH"/>
</dbReference>
<protein>
    <submittedName>
        <fullName evidence="2">PH domain-containing protein</fullName>
    </submittedName>
</protein>
<organism evidence="2 3">
    <name type="scientific">Candidatus Fimihabitans intestinipullorum</name>
    <dbReference type="NCBI Taxonomy" id="2840820"/>
    <lineage>
        <taxon>Bacteria</taxon>
        <taxon>Bacillati</taxon>
        <taxon>Mycoplasmatota</taxon>
        <taxon>Mycoplasmatota incertae sedis</taxon>
        <taxon>Candidatus Fimihabitans</taxon>
    </lineage>
</organism>
<reference evidence="2" key="2">
    <citation type="journal article" date="2021" name="PeerJ">
        <title>Extensive microbial diversity within the chicken gut microbiome revealed by metagenomics and culture.</title>
        <authorList>
            <person name="Gilroy R."/>
            <person name="Ravi A."/>
            <person name="Getino M."/>
            <person name="Pursley I."/>
            <person name="Horton D.L."/>
            <person name="Alikhan N.F."/>
            <person name="Baker D."/>
            <person name="Gharbi K."/>
            <person name="Hall N."/>
            <person name="Watson M."/>
            <person name="Adriaenssens E.M."/>
            <person name="Foster-Nyarko E."/>
            <person name="Jarju S."/>
            <person name="Secka A."/>
            <person name="Antonio M."/>
            <person name="Oren A."/>
            <person name="Chaudhuri R.R."/>
            <person name="La Ragione R."/>
            <person name="Hildebrand F."/>
            <person name="Pallen M.J."/>
        </authorList>
    </citation>
    <scope>NUCLEOTIDE SEQUENCE</scope>
    <source>
        <strain evidence="2">CHK197-8231</strain>
    </source>
</reference>
<sequence>MNNVVYEKILQFKKKYPLTVAWRIKQHSKLVESFLNPGEEVYYAFAAQKNNNPLDIITTYAVVLTNKRILLAQKRLLFGYFYTAITPDLFNDLKVQMGIVWGKVIIDTVKERVYLSNIQKDALDEIETQITEYMMTEKQKYSANNQSRS</sequence>
<accession>A0A9D1L2W0</accession>
<evidence type="ECO:0000313" key="3">
    <source>
        <dbReference type="Proteomes" id="UP000824087"/>
    </source>
</evidence>
<reference evidence="2" key="1">
    <citation type="submission" date="2020-10" db="EMBL/GenBank/DDBJ databases">
        <authorList>
            <person name="Gilroy R."/>
        </authorList>
    </citation>
    <scope>NUCLEOTIDE SEQUENCE</scope>
    <source>
        <strain evidence="2">CHK197-8231</strain>
    </source>
</reference>
<evidence type="ECO:0000259" key="1">
    <source>
        <dbReference type="Pfam" id="PF14470"/>
    </source>
</evidence>
<dbReference type="AlphaFoldDB" id="A0A9D1L2W0"/>
<dbReference type="Pfam" id="PF14470">
    <property type="entry name" value="bPH_3"/>
    <property type="match status" value="1"/>
</dbReference>
<name>A0A9D1L2W0_9BACT</name>